<dbReference type="InterPro" id="IPR003347">
    <property type="entry name" value="JmjC_dom"/>
</dbReference>
<keyword evidence="4" id="KW-1185">Reference proteome</keyword>
<keyword evidence="3" id="KW-0489">Methyltransferase</keyword>
<dbReference type="Proteomes" id="UP000225706">
    <property type="component" value="Unassembled WGS sequence"/>
</dbReference>
<dbReference type="STRING" id="50429.A0A2B4S2J3"/>
<dbReference type="AlphaFoldDB" id="A0A2B4S2J3"/>
<reference evidence="4" key="1">
    <citation type="journal article" date="2017" name="bioRxiv">
        <title>Comparative analysis of the genomes of Stylophora pistillata and Acropora digitifera provides evidence for extensive differences between species of corals.</title>
        <authorList>
            <person name="Voolstra C.R."/>
            <person name="Li Y."/>
            <person name="Liew Y.J."/>
            <person name="Baumgarten S."/>
            <person name="Zoccola D."/>
            <person name="Flot J.-F."/>
            <person name="Tambutte S."/>
            <person name="Allemand D."/>
            <person name="Aranda M."/>
        </authorList>
    </citation>
    <scope>NUCLEOTIDE SEQUENCE [LARGE SCALE GENOMIC DNA]</scope>
</reference>
<dbReference type="InterPro" id="IPR041667">
    <property type="entry name" value="Cupin_8"/>
</dbReference>
<dbReference type="PROSITE" id="PS51184">
    <property type="entry name" value="JMJC"/>
    <property type="match status" value="1"/>
</dbReference>
<sequence>MLCSKRNFLIRKLLMSIFFVTFAFLKISTSSGVPSLMEFPPSISISQNEQFPTGHLQPLGYQRAPDGPVKEYFDVLRGDLFWEKHVNKGIPLVFRQGIGESPALFTWTDDYLKENYGDLDVLIELKQENRSHSPRRMTISEFLSRYKEEDMYIVTVLPDPMRRDIQVPTCLLCGTFLDYIHETNFWMSSGGTRSVIHYDADHNLHCLVAGRKDFIMMEKKYYTDLYFLEKNQHSGSGFSEVDPNKINLFENPSVANVPWTYATLLPGDCIYIPAEYIHQVRSYNRTISATILFTPGPLVGAPFEPTGCDREHFEYTPLSELKVHWTYNKGDRLIEMGYMNVEVLRYSILATMMEKNEDVLTKYSFLDLWQQQEDRDGDHDKDKLSEEPFKIFHQLLDTEGKGFLTKQDILGISRENLKKVARLIDPPHGPVVKEEEGNDLYDDTGSHEEL</sequence>
<evidence type="ECO:0000313" key="3">
    <source>
        <dbReference type="EMBL" id="PFX22732.1"/>
    </source>
</evidence>
<feature type="domain" description="JmjC" evidence="2">
    <location>
        <begin position="146"/>
        <end position="310"/>
    </location>
</feature>
<dbReference type="GO" id="GO:0008168">
    <property type="term" value="F:methyltransferase activity"/>
    <property type="evidence" value="ECO:0007669"/>
    <property type="project" value="UniProtKB-KW"/>
</dbReference>
<dbReference type="OrthoDB" id="415358at2759"/>
<dbReference type="PANTHER" id="PTHR12461">
    <property type="entry name" value="HYPOXIA-INDUCIBLE FACTOR 1 ALPHA INHIBITOR-RELATED"/>
    <property type="match status" value="1"/>
</dbReference>
<dbReference type="Pfam" id="PF13621">
    <property type="entry name" value="Cupin_8"/>
    <property type="match status" value="1"/>
</dbReference>
<dbReference type="SUPFAM" id="SSF51197">
    <property type="entry name" value="Clavaminate synthase-like"/>
    <property type="match status" value="1"/>
</dbReference>
<evidence type="ECO:0000313" key="4">
    <source>
        <dbReference type="Proteomes" id="UP000225706"/>
    </source>
</evidence>
<proteinExistence type="predicted"/>
<comment type="caution">
    <text evidence="3">The sequence shown here is derived from an EMBL/GenBank/DDBJ whole genome shotgun (WGS) entry which is preliminary data.</text>
</comment>
<gene>
    <name evidence="3" type="primary">KDM8</name>
    <name evidence="3" type="ORF">AWC38_SpisGene12754</name>
</gene>
<dbReference type="PANTHER" id="PTHR12461:SF53">
    <property type="entry name" value="JMJC DOMAIN-CONTAINING PROTEIN"/>
    <property type="match status" value="1"/>
</dbReference>
<evidence type="ECO:0000256" key="1">
    <source>
        <dbReference type="SAM" id="MobiDB-lite"/>
    </source>
</evidence>
<evidence type="ECO:0000259" key="2">
    <source>
        <dbReference type="PROSITE" id="PS51184"/>
    </source>
</evidence>
<dbReference type="Gene3D" id="2.60.120.650">
    <property type="entry name" value="Cupin"/>
    <property type="match status" value="1"/>
</dbReference>
<accession>A0A2B4S2J3</accession>
<dbReference type="SMART" id="SM00558">
    <property type="entry name" value="JmjC"/>
    <property type="match status" value="1"/>
</dbReference>
<protein>
    <submittedName>
        <fullName evidence="3">Lysine-specific demethylase 8</fullName>
    </submittedName>
</protein>
<feature type="region of interest" description="Disordered" evidence="1">
    <location>
        <begin position="427"/>
        <end position="450"/>
    </location>
</feature>
<name>A0A2B4S2J3_STYPI</name>
<dbReference type="GO" id="GO:0032259">
    <property type="term" value="P:methylation"/>
    <property type="evidence" value="ECO:0007669"/>
    <property type="project" value="UniProtKB-KW"/>
</dbReference>
<dbReference type="EMBL" id="LSMT01000231">
    <property type="protein sequence ID" value="PFX22732.1"/>
    <property type="molecule type" value="Genomic_DNA"/>
</dbReference>
<keyword evidence="3" id="KW-0808">Transferase</keyword>
<organism evidence="3 4">
    <name type="scientific">Stylophora pistillata</name>
    <name type="common">Smooth cauliflower coral</name>
    <dbReference type="NCBI Taxonomy" id="50429"/>
    <lineage>
        <taxon>Eukaryota</taxon>
        <taxon>Metazoa</taxon>
        <taxon>Cnidaria</taxon>
        <taxon>Anthozoa</taxon>
        <taxon>Hexacorallia</taxon>
        <taxon>Scleractinia</taxon>
        <taxon>Astrocoeniina</taxon>
        <taxon>Pocilloporidae</taxon>
        <taxon>Stylophora</taxon>
    </lineage>
</organism>
<dbReference type="FunFam" id="2.60.120.650:FF:000025">
    <property type="entry name" value="Lysine-specific demethylase 8"/>
    <property type="match status" value="1"/>
</dbReference>